<dbReference type="CDD" id="cd00303">
    <property type="entry name" value="retropepsin_like"/>
    <property type="match status" value="1"/>
</dbReference>
<dbReference type="PANTHER" id="PTHR23095">
    <property type="entry name" value="PARANEOPLASTIC ANTIGEN"/>
    <property type="match status" value="1"/>
</dbReference>
<evidence type="ECO:0000259" key="2">
    <source>
        <dbReference type="Pfam" id="PF14893"/>
    </source>
</evidence>
<feature type="compositionally biased region" description="Basic and acidic residues" evidence="1">
    <location>
        <begin position="467"/>
        <end position="481"/>
    </location>
</feature>
<feature type="compositionally biased region" description="Low complexity" evidence="1">
    <location>
        <begin position="489"/>
        <end position="509"/>
    </location>
</feature>
<dbReference type="InterPro" id="IPR026523">
    <property type="entry name" value="PNMA"/>
</dbReference>
<dbReference type="EMBL" id="CAJPWZ010002340">
    <property type="protein sequence ID" value="CAG2236077.1"/>
    <property type="molecule type" value="Genomic_DNA"/>
</dbReference>
<evidence type="ECO:0000313" key="3">
    <source>
        <dbReference type="EMBL" id="CAG2236077.1"/>
    </source>
</evidence>
<gene>
    <name evidence="3" type="ORF">MEDL_48598</name>
</gene>
<reference evidence="3" key="1">
    <citation type="submission" date="2021-03" db="EMBL/GenBank/DDBJ databases">
        <authorList>
            <person name="Bekaert M."/>
        </authorList>
    </citation>
    <scope>NUCLEOTIDE SEQUENCE</scope>
</reference>
<feature type="compositionally biased region" description="Pro residues" evidence="1">
    <location>
        <begin position="224"/>
        <end position="233"/>
    </location>
</feature>
<proteinExistence type="predicted"/>
<dbReference type="InterPro" id="IPR048270">
    <property type="entry name" value="PNMA_C"/>
</dbReference>
<dbReference type="PANTHER" id="PTHR23095:SF46">
    <property type="entry name" value="GAG PROTEIN"/>
    <property type="match status" value="1"/>
</dbReference>
<dbReference type="InterPro" id="IPR036396">
    <property type="entry name" value="Cyt_P450_sf"/>
</dbReference>
<dbReference type="SUPFAM" id="SSF50630">
    <property type="entry name" value="Acid proteases"/>
    <property type="match status" value="1"/>
</dbReference>
<dbReference type="AlphaFoldDB" id="A0A8S3U268"/>
<dbReference type="GO" id="GO:0005506">
    <property type="term" value="F:iron ion binding"/>
    <property type="evidence" value="ECO:0007669"/>
    <property type="project" value="InterPro"/>
</dbReference>
<feature type="domain" description="Paraneoplastic antigen Ma-like C-terminal" evidence="2">
    <location>
        <begin position="268"/>
        <end position="387"/>
    </location>
</feature>
<name>A0A8S3U268_MYTED</name>
<feature type="compositionally biased region" description="Polar residues" evidence="1">
    <location>
        <begin position="937"/>
        <end position="975"/>
    </location>
</feature>
<feature type="region of interest" description="Disordered" evidence="1">
    <location>
        <begin position="839"/>
        <end position="858"/>
    </location>
</feature>
<sequence length="998" mass="111397">MSARIGRHVRRLAINYPKLYSSTVVKETEAVSDGAKSFSEIPGPKGMYNIPYFGTALHFKPFTNYELNDLPEILTNMRDQYGDIVKMRIGRDYVVYIFDPDYTKTVLQLPYKEFFAYQLDLLEVLTKRTGLPKSLTLITVTFLWYRTESSIQIQPVQFEYNIVNIMASEKDLEKEIEDDLSESMSKAQIDKMIKFLHTHTDYKVIKGHELRHSTPKVKIESEPPPRPPSPPPIRKSSFLHTSGVRESQFFGDVSTSYSAFQRPKFPIFSGEAKSEATFDVWMFEVKCVLREGNFSDPVILQSVRGSLKGKARSLLLSLPEDASPQQILEKLEGVYGNVYTSEALLEKFYKETQQPSQSVADFGMTLESIIQPAVEKGDISFDTKNEMLRSKFWSGIRDPLLKNSSRYKFDTVKDFDQLRKEIRAIELELANSEKAVSTVQHQPISTDSVKLDDILKKIDRMGKRLETLENKTPKETNKVTDNHGQSNPGYSTGSGRGNYSRSYGRGRGYQNRRGRGGVSNEGRIGDSKLVAAKHSPTLVKSTDDIVSKPKTTLLDRMVGKANETHVYVNGKKCKSLIDSGSMVSTISEPTLRSFHTVPTIKTLDEFILSVRVAEGSQLPYLGYVEVNIKAPFHTEPMMVPLLVVPETDYNRSVPIIIGTNVLRPMKSTLTSDSEVNIPHEWDTAFSAMDSSIVSLVKSTNKRPIKVSPMSSMTVTGLCKAKSSIQTAVTECVDDNQSSLGVCPRVVNLKSTGTNRIPVRIFNMSTKVIYVKPKSVLCGLNEVKIVRHAALDSSVEETGEKASDECDKGKILKNIGVELTEVTPETKNEIVRQQIPSSCKKGKTFTRPQNLQKDDTVDSDKNELMLTEVRSNSSDEDDDDICIVATRSPRVIDPDRSSQLVLNPQAPEFLPSSSSSSLPVSDLSSSRSDFSGDLLSDTSGQSSVHSGVNDSSTLSGMSASGHTENNSVAFEATDTQPVLRRTTRQCRAPQRYQDFILYR</sequence>
<feature type="region of interest" description="Disordered" evidence="1">
    <location>
        <begin position="467"/>
        <end position="523"/>
    </location>
</feature>
<organism evidence="3 4">
    <name type="scientific">Mytilus edulis</name>
    <name type="common">Blue mussel</name>
    <dbReference type="NCBI Taxonomy" id="6550"/>
    <lineage>
        <taxon>Eukaryota</taxon>
        <taxon>Metazoa</taxon>
        <taxon>Spiralia</taxon>
        <taxon>Lophotrochozoa</taxon>
        <taxon>Mollusca</taxon>
        <taxon>Bivalvia</taxon>
        <taxon>Autobranchia</taxon>
        <taxon>Pteriomorphia</taxon>
        <taxon>Mytilida</taxon>
        <taxon>Mytiloidea</taxon>
        <taxon>Mytilidae</taxon>
        <taxon>Mytilinae</taxon>
        <taxon>Mytilus</taxon>
    </lineage>
</organism>
<feature type="region of interest" description="Disordered" evidence="1">
    <location>
        <begin position="213"/>
        <end position="237"/>
    </location>
</feature>
<dbReference type="Gene3D" id="2.40.70.10">
    <property type="entry name" value="Acid Proteases"/>
    <property type="match status" value="1"/>
</dbReference>
<dbReference type="SUPFAM" id="SSF48264">
    <property type="entry name" value="Cytochrome P450"/>
    <property type="match status" value="1"/>
</dbReference>
<dbReference type="GO" id="GO:0016705">
    <property type="term" value="F:oxidoreductase activity, acting on paired donors, with incorporation or reduction of molecular oxygen"/>
    <property type="evidence" value="ECO:0007669"/>
    <property type="project" value="InterPro"/>
</dbReference>
<protein>
    <recommendedName>
        <fullName evidence="2">Paraneoplastic antigen Ma-like C-terminal domain-containing protein</fullName>
    </recommendedName>
</protein>
<dbReference type="Gene3D" id="1.10.630.10">
    <property type="entry name" value="Cytochrome P450"/>
    <property type="match status" value="1"/>
</dbReference>
<feature type="compositionally biased region" description="Basic and acidic residues" evidence="1">
    <location>
        <begin position="213"/>
        <end position="223"/>
    </location>
</feature>
<evidence type="ECO:0000313" key="4">
    <source>
        <dbReference type="Proteomes" id="UP000683360"/>
    </source>
</evidence>
<comment type="caution">
    <text evidence="3">The sequence shown here is derived from an EMBL/GenBank/DDBJ whole genome shotgun (WGS) entry which is preliminary data.</text>
</comment>
<dbReference type="GO" id="GO:0020037">
    <property type="term" value="F:heme binding"/>
    <property type="evidence" value="ECO:0007669"/>
    <property type="project" value="InterPro"/>
</dbReference>
<evidence type="ECO:0000256" key="1">
    <source>
        <dbReference type="SAM" id="MobiDB-lite"/>
    </source>
</evidence>
<keyword evidence="4" id="KW-1185">Reference proteome</keyword>
<dbReference type="GO" id="GO:0004497">
    <property type="term" value="F:monooxygenase activity"/>
    <property type="evidence" value="ECO:0007669"/>
    <property type="project" value="InterPro"/>
</dbReference>
<feature type="region of interest" description="Disordered" evidence="1">
    <location>
        <begin position="905"/>
        <end position="984"/>
    </location>
</feature>
<dbReference type="OrthoDB" id="6159874at2759"/>
<dbReference type="Proteomes" id="UP000683360">
    <property type="component" value="Unassembled WGS sequence"/>
</dbReference>
<feature type="compositionally biased region" description="Low complexity" evidence="1">
    <location>
        <begin position="911"/>
        <end position="936"/>
    </location>
</feature>
<accession>A0A8S3U268</accession>
<dbReference type="Pfam" id="PF14893">
    <property type="entry name" value="PNMA"/>
    <property type="match status" value="1"/>
</dbReference>
<dbReference type="InterPro" id="IPR021109">
    <property type="entry name" value="Peptidase_aspartic_dom_sf"/>
</dbReference>